<dbReference type="EMBL" id="FR824081">
    <property type="protein sequence ID" value="CCA17547.1"/>
    <property type="molecule type" value="Genomic_DNA"/>
</dbReference>
<protein>
    <submittedName>
        <fullName evidence="2">Uncharacterized protein AlNc14C36G3212</fullName>
    </submittedName>
</protein>
<dbReference type="AlphaFoldDB" id="F0W8T8"/>
<dbReference type="PANTHER" id="PTHR13510:SF44">
    <property type="entry name" value="RABENOSYN-5"/>
    <property type="match status" value="1"/>
</dbReference>
<organism evidence="2">
    <name type="scientific">Albugo laibachii Nc14</name>
    <dbReference type="NCBI Taxonomy" id="890382"/>
    <lineage>
        <taxon>Eukaryota</taxon>
        <taxon>Sar</taxon>
        <taxon>Stramenopiles</taxon>
        <taxon>Oomycota</taxon>
        <taxon>Peronosporomycetes</taxon>
        <taxon>Albuginales</taxon>
        <taxon>Albuginaceae</taxon>
        <taxon>Albugo</taxon>
    </lineage>
</organism>
<reference evidence="2" key="2">
    <citation type="submission" date="2011-02" db="EMBL/GenBank/DDBJ databases">
        <authorList>
            <person name="MacLean D."/>
        </authorList>
    </citation>
    <scope>NUCLEOTIDE SEQUENCE</scope>
</reference>
<feature type="region of interest" description="Disordered" evidence="1">
    <location>
        <begin position="262"/>
        <end position="287"/>
    </location>
</feature>
<proteinExistence type="predicted"/>
<evidence type="ECO:0000256" key="1">
    <source>
        <dbReference type="SAM" id="MobiDB-lite"/>
    </source>
</evidence>
<dbReference type="PANTHER" id="PTHR13510">
    <property type="entry name" value="FYVE-FINGER-CONTAINING RAB5 EFFECTOR PROTEIN RABENOSYN-5-RELATED"/>
    <property type="match status" value="1"/>
</dbReference>
<dbReference type="InterPro" id="IPR052727">
    <property type="entry name" value="Rab4/Rab5_effector"/>
</dbReference>
<name>F0W8T8_9STRA</name>
<accession>F0W8T8</accession>
<gene>
    <name evidence="2" type="primary">AlNc14C36G3212</name>
    <name evidence="2" type="ORF">ALNC14_036900</name>
</gene>
<sequence length="613" mass="69572">MTELNTQPKNGRKFPLHQLELPQVRLARHQINQLRHLAQTLKNRLQNDTNICVPQIASKRKSKSKEMDYTLYQDRDKMTFIGQKELHDDITYRVIIEQFKALSTQEQRYKFIGEAYILDSSIVHIIESQAPNDPFHFVGLKWYVVQSPTLDTLISPRDFLCLEMTGTLFEEETGEKRLYRILHSVDIFFRNQSEIDMLGFVRGYLNATYLYSLSSHNQKVQVALRANMEPRGKISTWFAAKYCIGFWKSTISADVMKHGKSKRAKHRSLLQRHSSSSENLRRRTTTNIPRDRSVDYQRVWEISRAGSTCLGKALGSSLGPSSRRSGTRVICAMCYCPIRSSHPERERCGSCMRSICSNCSDSIHDISSARPINSYILFKKVCKKCSQQRSKPARNTSQRSDPIELDIFHGQAPTHHSPGSNNRSDLIDLLANSDVVDCRSWSSLSSLDSDALSSRSSQPYEKEVTKDINEALRQSSTRAWNEINGRNPTSNQTIEYQEENVGALHKSGQRGDYSMNHSKFRHSRLMHSASAGSSVGTVCSDSNDSAPRLSNFLRSSTSSCQMSRISPRLSSSTIPSNLSTAQFPTFKKVEASLANQAYLLYCIQQECAKQRTA</sequence>
<reference evidence="2" key="1">
    <citation type="journal article" date="2011" name="PLoS Biol.">
        <title>Gene gain and loss during evolution of obligate parasitism in the white rust pathogen of Arabidopsis thaliana.</title>
        <authorList>
            <person name="Kemen E."/>
            <person name="Gardiner A."/>
            <person name="Schultz-Larsen T."/>
            <person name="Kemen A.C."/>
            <person name="Balmuth A.L."/>
            <person name="Robert-Seilaniantz A."/>
            <person name="Bailey K."/>
            <person name="Holub E."/>
            <person name="Studholme D.J."/>
            <person name="Maclean D."/>
            <person name="Jones J.D."/>
        </authorList>
    </citation>
    <scope>NUCLEOTIDE SEQUENCE</scope>
</reference>
<evidence type="ECO:0000313" key="2">
    <source>
        <dbReference type="EMBL" id="CCA17547.1"/>
    </source>
</evidence>
<dbReference type="HOGENOM" id="CLU_445808_0_0_1"/>